<dbReference type="RefSeq" id="WP_090377520.1">
    <property type="nucleotide sequence ID" value="NZ_FNLC01000001.1"/>
</dbReference>
<feature type="domain" description="Tyr recombinase" evidence="5">
    <location>
        <begin position="120"/>
        <end position="302"/>
    </location>
</feature>
<evidence type="ECO:0000256" key="1">
    <source>
        <dbReference type="ARBA" id="ARBA00022908"/>
    </source>
</evidence>
<dbReference type="InterPro" id="IPR011010">
    <property type="entry name" value="DNA_brk_join_enz"/>
</dbReference>
<dbReference type="CDD" id="cd00397">
    <property type="entry name" value="DNA_BRE_C"/>
    <property type="match status" value="1"/>
</dbReference>
<dbReference type="Pfam" id="PF00589">
    <property type="entry name" value="Phage_integrase"/>
    <property type="match status" value="1"/>
</dbReference>
<evidence type="ECO:0000313" key="7">
    <source>
        <dbReference type="EMBL" id="SDQ40850.1"/>
    </source>
</evidence>
<dbReference type="InterPro" id="IPR010998">
    <property type="entry name" value="Integrase_recombinase_N"/>
</dbReference>
<proteinExistence type="predicted"/>
<evidence type="ECO:0000259" key="5">
    <source>
        <dbReference type="PROSITE" id="PS51898"/>
    </source>
</evidence>
<dbReference type="EMBL" id="FNLC01000001">
    <property type="protein sequence ID" value="SDQ40850.1"/>
    <property type="molecule type" value="Genomic_DNA"/>
</dbReference>
<dbReference type="STRING" id="1095778.SAMN04489842_0744"/>
<dbReference type="Pfam" id="PF13495">
    <property type="entry name" value="Phage_int_SAM_4"/>
    <property type="match status" value="1"/>
</dbReference>
<dbReference type="Proteomes" id="UP000198848">
    <property type="component" value="Unassembled WGS sequence"/>
</dbReference>
<dbReference type="Gene3D" id="1.10.150.130">
    <property type="match status" value="1"/>
</dbReference>
<dbReference type="PANTHER" id="PTHR30349">
    <property type="entry name" value="PHAGE INTEGRASE-RELATED"/>
    <property type="match status" value="1"/>
</dbReference>
<reference evidence="8" key="1">
    <citation type="submission" date="2016-10" db="EMBL/GenBank/DDBJ databases">
        <authorList>
            <person name="Varghese N."/>
            <person name="Submissions S."/>
        </authorList>
    </citation>
    <scope>NUCLEOTIDE SEQUENCE [LARGE SCALE GENOMIC DNA]</scope>
    <source>
        <strain evidence="8">DSM 24767</strain>
    </source>
</reference>
<protein>
    <submittedName>
        <fullName evidence="7">Integrase/recombinase XerD</fullName>
    </submittedName>
</protein>
<dbReference type="GO" id="GO:0015074">
    <property type="term" value="P:DNA integration"/>
    <property type="evidence" value="ECO:0007669"/>
    <property type="project" value="UniProtKB-KW"/>
</dbReference>
<sequence>MGDDWYETVYENKHDEINQFIEQKHNTGRSPRTLNEYSRILQRFYHEYFPELSPEETEVKHIEEYIALLGERDVSQNTKRRYLESLSAFFSYAMKRPRFEGITGNPAAVVMEEIPKQYRERPDCATWENGRKIIHNIPDPRNKTIAVILAKTGCRLSEALEIEMDDLMLEEGLIRLRKRKGGKQTVVPVDEETIRVVERFQFIRSSEDSDYLFVSIRGDRISKAQVQRAVRRAAVDAGVMQEGEDRFHKKFTPHTYRTVFTTLMRNQGISDHVLRYIRGDSNGETMDIYTRVDRREAREEYLDCIKTLNL</sequence>
<dbReference type="PROSITE" id="PS51900">
    <property type="entry name" value="CB"/>
    <property type="match status" value="1"/>
</dbReference>
<dbReference type="PROSITE" id="PS51898">
    <property type="entry name" value="TYR_RECOMBINASE"/>
    <property type="match status" value="1"/>
</dbReference>
<keyword evidence="1" id="KW-0229">DNA integration</keyword>
<dbReference type="GO" id="GO:0006310">
    <property type="term" value="P:DNA recombination"/>
    <property type="evidence" value="ECO:0007669"/>
    <property type="project" value="UniProtKB-KW"/>
</dbReference>
<dbReference type="GO" id="GO:0003677">
    <property type="term" value="F:DNA binding"/>
    <property type="evidence" value="ECO:0007669"/>
    <property type="project" value="UniProtKB-UniRule"/>
</dbReference>
<evidence type="ECO:0000256" key="4">
    <source>
        <dbReference type="PROSITE-ProRule" id="PRU01248"/>
    </source>
</evidence>
<keyword evidence="3" id="KW-0233">DNA recombination</keyword>
<dbReference type="SUPFAM" id="SSF56349">
    <property type="entry name" value="DNA breaking-rejoining enzymes"/>
    <property type="match status" value="1"/>
</dbReference>
<dbReference type="Gene3D" id="1.10.443.10">
    <property type="entry name" value="Intergrase catalytic core"/>
    <property type="match status" value="1"/>
</dbReference>
<gene>
    <name evidence="7" type="ORF">SAMN04489842_0744</name>
</gene>
<accession>A0A1H1AMJ5</accession>
<dbReference type="InterPro" id="IPR002104">
    <property type="entry name" value="Integrase_catalytic"/>
</dbReference>
<keyword evidence="8" id="KW-1185">Reference proteome</keyword>
<evidence type="ECO:0000256" key="3">
    <source>
        <dbReference type="ARBA" id="ARBA00023172"/>
    </source>
</evidence>
<evidence type="ECO:0000259" key="6">
    <source>
        <dbReference type="PROSITE" id="PS51900"/>
    </source>
</evidence>
<name>A0A1H1AMJ5_NATTX</name>
<evidence type="ECO:0000256" key="2">
    <source>
        <dbReference type="ARBA" id="ARBA00023125"/>
    </source>
</evidence>
<dbReference type="PANTHER" id="PTHR30349:SF92">
    <property type="entry name" value="SITE-SPECIFIC RECOMBINASE"/>
    <property type="match status" value="1"/>
</dbReference>
<evidence type="ECO:0000313" key="8">
    <source>
        <dbReference type="Proteomes" id="UP000198848"/>
    </source>
</evidence>
<dbReference type="InterPro" id="IPR004107">
    <property type="entry name" value="Integrase_SAM-like_N"/>
</dbReference>
<organism evidence="7 8">
    <name type="scientific">Natronobacterium texcoconense</name>
    <dbReference type="NCBI Taxonomy" id="1095778"/>
    <lineage>
        <taxon>Archaea</taxon>
        <taxon>Methanobacteriati</taxon>
        <taxon>Methanobacteriota</taxon>
        <taxon>Stenosarchaea group</taxon>
        <taxon>Halobacteria</taxon>
        <taxon>Halobacteriales</taxon>
        <taxon>Natrialbaceae</taxon>
        <taxon>Natronobacterium</taxon>
    </lineage>
</organism>
<dbReference type="InterPro" id="IPR050090">
    <property type="entry name" value="Tyrosine_recombinase_XerCD"/>
</dbReference>
<dbReference type="AlphaFoldDB" id="A0A1H1AMJ5"/>
<dbReference type="InterPro" id="IPR013762">
    <property type="entry name" value="Integrase-like_cat_sf"/>
</dbReference>
<dbReference type="OrthoDB" id="142231at2157"/>
<keyword evidence="2 4" id="KW-0238">DNA-binding</keyword>
<dbReference type="InterPro" id="IPR044068">
    <property type="entry name" value="CB"/>
</dbReference>
<feature type="domain" description="Core-binding (CB)" evidence="6">
    <location>
        <begin position="11"/>
        <end position="94"/>
    </location>
</feature>